<dbReference type="InterPro" id="IPR033704">
    <property type="entry name" value="dUTPase_trimeric"/>
</dbReference>
<dbReference type="OrthoDB" id="10018367at2759"/>
<evidence type="ECO:0000313" key="7">
    <source>
        <dbReference type="EMBL" id="RWS21090.1"/>
    </source>
</evidence>
<dbReference type="InterPro" id="IPR029054">
    <property type="entry name" value="dUTPase-like"/>
</dbReference>
<comment type="pathway">
    <text evidence="1 5">Pyrimidine metabolism; dUMP biosynthesis; dUMP from dCTP (dUTP route): step 2/2.</text>
</comment>
<dbReference type="GO" id="GO:0046081">
    <property type="term" value="P:dUTP catabolic process"/>
    <property type="evidence" value="ECO:0007669"/>
    <property type="project" value="UniProtKB-UniRule"/>
</dbReference>
<evidence type="ECO:0000256" key="4">
    <source>
        <dbReference type="ARBA" id="ARBA00023080"/>
    </source>
</evidence>
<dbReference type="Gene3D" id="2.70.40.10">
    <property type="match status" value="1"/>
</dbReference>
<dbReference type="STRING" id="299467.A0A443S0Q0"/>
<accession>A0A443S0Q0</accession>
<dbReference type="UniPathway" id="UPA00610">
    <property type="reaction ID" value="UER00666"/>
</dbReference>
<keyword evidence="4 5" id="KW-0546">Nucleotide metabolism</keyword>
<comment type="catalytic activity">
    <reaction evidence="5">
        <text>dUTP + H2O = dUMP + diphosphate + H(+)</text>
        <dbReference type="Rhea" id="RHEA:10248"/>
        <dbReference type="ChEBI" id="CHEBI:15377"/>
        <dbReference type="ChEBI" id="CHEBI:15378"/>
        <dbReference type="ChEBI" id="CHEBI:33019"/>
        <dbReference type="ChEBI" id="CHEBI:61555"/>
        <dbReference type="ChEBI" id="CHEBI:246422"/>
        <dbReference type="EC" id="3.6.1.23"/>
    </reaction>
</comment>
<name>A0A443S0Q0_9ACAR</name>
<comment type="function">
    <text evidence="5">Involved in nucleotide metabolism via production of dUMP, the immediate precursor of thymidine nucleotides, and decreases the intracellular concentration of dUTP so that uracil cannot be incorporated into DNA.</text>
</comment>
<organism evidence="7 8">
    <name type="scientific">Leptotrombidium deliense</name>
    <dbReference type="NCBI Taxonomy" id="299467"/>
    <lineage>
        <taxon>Eukaryota</taxon>
        <taxon>Metazoa</taxon>
        <taxon>Ecdysozoa</taxon>
        <taxon>Arthropoda</taxon>
        <taxon>Chelicerata</taxon>
        <taxon>Arachnida</taxon>
        <taxon>Acari</taxon>
        <taxon>Acariformes</taxon>
        <taxon>Trombidiformes</taxon>
        <taxon>Prostigmata</taxon>
        <taxon>Anystina</taxon>
        <taxon>Parasitengona</taxon>
        <taxon>Trombiculoidea</taxon>
        <taxon>Trombiculidae</taxon>
        <taxon>Leptotrombidium</taxon>
    </lineage>
</organism>
<dbReference type="GO" id="GO:0006226">
    <property type="term" value="P:dUMP biosynthetic process"/>
    <property type="evidence" value="ECO:0007669"/>
    <property type="project" value="UniProtKB-UniRule"/>
</dbReference>
<dbReference type="InterPro" id="IPR008181">
    <property type="entry name" value="dUTPase"/>
</dbReference>
<dbReference type="GO" id="GO:0004170">
    <property type="term" value="F:dUTP diphosphatase activity"/>
    <property type="evidence" value="ECO:0007669"/>
    <property type="project" value="UniProtKB-UniRule"/>
</dbReference>
<comment type="similarity">
    <text evidence="2 5">Belongs to the dUTPase family.</text>
</comment>
<dbReference type="Proteomes" id="UP000288716">
    <property type="component" value="Unassembled WGS sequence"/>
</dbReference>
<keyword evidence="8" id="KW-1185">Reference proteome</keyword>
<reference evidence="7 8" key="1">
    <citation type="journal article" date="2018" name="Gigascience">
        <title>Genomes of trombidid mites reveal novel predicted allergens and laterally-transferred genes associated with secondary metabolism.</title>
        <authorList>
            <person name="Dong X."/>
            <person name="Chaisiri K."/>
            <person name="Xia D."/>
            <person name="Armstrong S.D."/>
            <person name="Fang Y."/>
            <person name="Donnelly M.J."/>
            <person name="Kadowaki T."/>
            <person name="McGarry J.W."/>
            <person name="Darby A.C."/>
            <person name="Makepeace B.L."/>
        </authorList>
    </citation>
    <scope>NUCLEOTIDE SEQUENCE [LARGE SCALE GENOMIC DNA]</scope>
    <source>
        <strain evidence="7">UoL-UT</strain>
    </source>
</reference>
<comment type="caution">
    <text evidence="7">The sequence shown here is derived from an EMBL/GenBank/DDBJ whole genome shotgun (WGS) entry which is preliminary data.</text>
</comment>
<dbReference type="SUPFAM" id="SSF51283">
    <property type="entry name" value="dUTPase-like"/>
    <property type="match status" value="1"/>
</dbReference>
<dbReference type="EC" id="3.6.1.23" evidence="5"/>
<evidence type="ECO:0000256" key="5">
    <source>
        <dbReference type="RuleBase" id="RU367024"/>
    </source>
</evidence>
<dbReference type="EMBL" id="NCKV01013750">
    <property type="protein sequence ID" value="RWS21090.1"/>
    <property type="molecule type" value="Genomic_DNA"/>
</dbReference>
<dbReference type="InterPro" id="IPR036157">
    <property type="entry name" value="dUTPase-like_sf"/>
</dbReference>
<keyword evidence="3 5" id="KW-0378">Hydrolase</keyword>
<keyword evidence="5" id="KW-0479">Metal-binding</keyword>
<feature type="domain" description="dUTPase-like" evidence="6">
    <location>
        <begin position="18"/>
        <end position="141"/>
    </location>
</feature>
<dbReference type="PANTHER" id="PTHR11241:SF0">
    <property type="entry name" value="DEOXYURIDINE 5'-TRIPHOSPHATE NUCLEOTIDOHYDROLASE"/>
    <property type="match status" value="1"/>
</dbReference>
<protein>
    <recommendedName>
        <fullName evidence="5">Deoxyuridine 5'-triphosphate nucleotidohydrolase</fullName>
        <shortName evidence="5">dUTPase</shortName>
        <ecNumber evidence="5">3.6.1.23</ecNumber>
    </recommendedName>
    <alternativeName>
        <fullName evidence="5">dUTP pyrophosphatase</fullName>
    </alternativeName>
</protein>
<evidence type="ECO:0000259" key="6">
    <source>
        <dbReference type="Pfam" id="PF00692"/>
    </source>
</evidence>
<gene>
    <name evidence="7" type="ORF">B4U80_11938</name>
</gene>
<dbReference type="AlphaFoldDB" id="A0A443S0Q0"/>
<dbReference type="PANTHER" id="PTHR11241">
    <property type="entry name" value="DEOXYURIDINE 5'-TRIPHOSPHATE NUCLEOTIDOHYDROLASE"/>
    <property type="match status" value="1"/>
</dbReference>
<evidence type="ECO:0000256" key="2">
    <source>
        <dbReference type="ARBA" id="ARBA00006581"/>
    </source>
</evidence>
<dbReference type="GO" id="GO:0000287">
    <property type="term" value="F:magnesium ion binding"/>
    <property type="evidence" value="ECO:0007669"/>
    <property type="project" value="UniProtKB-UniRule"/>
</dbReference>
<evidence type="ECO:0000313" key="8">
    <source>
        <dbReference type="Proteomes" id="UP000288716"/>
    </source>
</evidence>
<evidence type="ECO:0000256" key="1">
    <source>
        <dbReference type="ARBA" id="ARBA00005142"/>
    </source>
</evidence>
<keyword evidence="5" id="KW-0460">Magnesium</keyword>
<comment type="cofactor">
    <cofactor evidence="5">
        <name>Mg(2+)</name>
        <dbReference type="ChEBI" id="CHEBI:18420"/>
    </cofactor>
</comment>
<dbReference type="VEuPathDB" id="VectorBase:LDEU010950"/>
<proteinExistence type="inferred from homology"/>
<sequence length="388" mass="44957">MMSFCSVETEDSFDRVNYDNDAGTDIECDTYGSVEPGETKRITITNRFIFPEGFKAIIYPRCCSAEKGLFVHSTVINPNFTGKLFIMVTNLSKDIIWFSKGDRFAQLIFSPLTRVSFIETKKFMTQVVTIDRGASGFGTTGFPSVFQKPKLPSPQKHTVNNKFKLALKSSFITKGFHNFQGDWIQWYTSPDMQRFTEEMVETIDPCHIYSLPQFVEHINMKIYECYIFTILRKYDGLPMDCVPFVSYDVDNNEIKFSQGIFQKPKGGVLYHYIKVGPKIAKFLNINSDECLKPAKLTGVCSLKLETKDFSTHATFQKLKLMCNIAEKPLYEYEYKNMFKAVNISELQYQQISLHPDMKRILFWFEDERGNKVSNFDGNLMFVLKFKEY</sequence>
<dbReference type="Pfam" id="PF00692">
    <property type="entry name" value="dUTPase"/>
    <property type="match status" value="1"/>
</dbReference>
<dbReference type="CDD" id="cd07557">
    <property type="entry name" value="trimeric_dUTPase"/>
    <property type="match status" value="1"/>
</dbReference>
<evidence type="ECO:0000256" key="3">
    <source>
        <dbReference type="ARBA" id="ARBA00022801"/>
    </source>
</evidence>